<evidence type="ECO:0000256" key="3">
    <source>
        <dbReference type="ARBA" id="ARBA00022960"/>
    </source>
</evidence>
<dbReference type="InterPro" id="IPR001920">
    <property type="entry name" value="Asp/Glu_race"/>
</dbReference>
<dbReference type="Proteomes" id="UP000260664">
    <property type="component" value="Unassembled WGS sequence"/>
</dbReference>
<feature type="binding site" evidence="7">
    <location>
        <begin position="71"/>
        <end position="72"/>
    </location>
    <ligand>
        <name>substrate</name>
    </ligand>
</feature>
<gene>
    <name evidence="7 8" type="primary">murI</name>
    <name evidence="9" type="ORF">DWV67_11545</name>
    <name evidence="8" type="ORF">DXD84_09860</name>
</gene>
<comment type="similarity">
    <text evidence="7">Belongs to the aspartate/glutamate racemases family.</text>
</comment>
<reference evidence="10 11" key="1">
    <citation type="submission" date="2018-08" db="EMBL/GenBank/DDBJ databases">
        <title>A genome reference for cultivated species of the human gut microbiota.</title>
        <authorList>
            <person name="Zou Y."/>
            <person name="Xue W."/>
            <person name="Luo G."/>
        </authorList>
    </citation>
    <scope>NUCLEOTIDE SEQUENCE [LARGE SCALE GENOMIC DNA]</scope>
    <source>
        <strain evidence="9 11">AF12-11</strain>
        <strain evidence="8 10">TM09-19AC</strain>
    </source>
</reference>
<dbReference type="NCBIfam" id="TIGR00067">
    <property type="entry name" value="glut_race"/>
    <property type="match status" value="1"/>
</dbReference>
<feature type="binding site" evidence="7">
    <location>
        <begin position="183"/>
        <end position="184"/>
    </location>
    <ligand>
        <name>substrate</name>
    </ligand>
</feature>
<feature type="active site" description="Proton donor/acceptor" evidence="7">
    <location>
        <position position="70"/>
    </location>
</feature>
<evidence type="ECO:0000256" key="2">
    <source>
        <dbReference type="ARBA" id="ARBA00013090"/>
    </source>
</evidence>
<dbReference type="PANTHER" id="PTHR21198">
    <property type="entry name" value="GLUTAMATE RACEMASE"/>
    <property type="match status" value="1"/>
</dbReference>
<evidence type="ECO:0000313" key="8">
    <source>
        <dbReference type="EMBL" id="RGI83688.1"/>
    </source>
</evidence>
<dbReference type="UniPathway" id="UPA00219"/>
<sequence length="272" mass="31177">MKIGIFDSGMGGLSVLHRALRMIPEADFLYYADEEHVPYGEKTREQVRGYIDEIIAFMIKKQVDAIVIACNTATSVATKEYRSQFPLPIVGMEPAVKKAVEEYADRPGRILVAATPITIKGDKLHHLVDRVDKRDMVDLVALPKLVRFAEQEIFDQNQVVPYLKEALKNYPLEEYKAFVLGCTHFNYFKESYQEIFPNKIEFVDGNEGALRELIRRMEKECDTIRVKNGANDAVKSSKTDRVTYYFSGKQISSADQIRIDKYMCQLDRMALI</sequence>
<evidence type="ECO:0000256" key="5">
    <source>
        <dbReference type="ARBA" id="ARBA00023235"/>
    </source>
</evidence>
<evidence type="ECO:0000313" key="11">
    <source>
        <dbReference type="Proteomes" id="UP000266376"/>
    </source>
</evidence>
<dbReference type="Gene3D" id="3.40.50.1860">
    <property type="match status" value="2"/>
</dbReference>
<evidence type="ECO:0000313" key="9">
    <source>
        <dbReference type="EMBL" id="RGW51584.1"/>
    </source>
</evidence>
<keyword evidence="3 7" id="KW-0133">Cell shape</keyword>
<keyword evidence="4 7" id="KW-0573">Peptidoglycan synthesis</keyword>
<dbReference type="GO" id="GO:0008881">
    <property type="term" value="F:glutamate racemase activity"/>
    <property type="evidence" value="ECO:0007669"/>
    <property type="project" value="UniProtKB-UniRule"/>
</dbReference>
<evidence type="ECO:0000256" key="7">
    <source>
        <dbReference type="HAMAP-Rule" id="MF_00258"/>
    </source>
</evidence>
<dbReference type="PANTHER" id="PTHR21198:SF3">
    <property type="entry name" value="GLUTAMATE RACEMASE"/>
    <property type="match status" value="1"/>
</dbReference>
<comment type="pathway">
    <text evidence="7">Cell wall biogenesis; peptidoglycan biosynthesis.</text>
</comment>
<dbReference type="HAMAP" id="MF_00258">
    <property type="entry name" value="Glu_racemase"/>
    <property type="match status" value="1"/>
</dbReference>
<keyword evidence="5 7" id="KW-0413">Isomerase</keyword>
<dbReference type="InterPro" id="IPR015942">
    <property type="entry name" value="Asp/Glu/hydantoin_racemase"/>
</dbReference>
<dbReference type="AlphaFoldDB" id="A0A3E4F4C6"/>
<evidence type="ECO:0000256" key="1">
    <source>
        <dbReference type="ARBA" id="ARBA00001602"/>
    </source>
</evidence>
<proteinExistence type="inferred from homology"/>
<evidence type="ECO:0000256" key="6">
    <source>
        <dbReference type="ARBA" id="ARBA00023316"/>
    </source>
</evidence>
<dbReference type="EC" id="5.1.1.3" evidence="2 7"/>
<dbReference type="GO" id="GO:0009252">
    <property type="term" value="P:peptidoglycan biosynthetic process"/>
    <property type="evidence" value="ECO:0007669"/>
    <property type="project" value="UniProtKB-UniRule"/>
</dbReference>
<keyword evidence="6 7" id="KW-0961">Cell wall biogenesis/degradation</keyword>
<protein>
    <recommendedName>
        <fullName evidence="2 7">Glutamate racemase</fullName>
        <ecNumber evidence="2 7">5.1.1.3</ecNumber>
    </recommendedName>
</protein>
<comment type="caution">
    <text evidence="8">The sequence shown here is derived from an EMBL/GenBank/DDBJ whole genome shotgun (WGS) entry which is preliminary data.</text>
</comment>
<dbReference type="InterPro" id="IPR004391">
    <property type="entry name" value="Glu_race"/>
</dbReference>
<feature type="binding site" evidence="7">
    <location>
        <begin position="7"/>
        <end position="8"/>
    </location>
    <ligand>
        <name>substrate</name>
    </ligand>
</feature>
<feature type="active site" description="Proton donor/acceptor" evidence="7">
    <location>
        <position position="182"/>
    </location>
</feature>
<feature type="binding site" evidence="7">
    <location>
        <begin position="39"/>
        <end position="40"/>
    </location>
    <ligand>
        <name>substrate</name>
    </ligand>
</feature>
<dbReference type="Proteomes" id="UP000266376">
    <property type="component" value="Unassembled WGS sequence"/>
</dbReference>
<dbReference type="EMBL" id="QSOI01000011">
    <property type="protein sequence ID" value="RGI83688.1"/>
    <property type="molecule type" value="Genomic_DNA"/>
</dbReference>
<accession>A0A3E4F4C6</accession>
<evidence type="ECO:0000313" key="10">
    <source>
        <dbReference type="Proteomes" id="UP000260664"/>
    </source>
</evidence>
<dbReference type="Pfam" id="PF01177">
    <property type="entry name" value="Asp_Glu_race"/>
    <property type="match status" value="1"/>
</dbReference>
<comment type="catalytic activity">
    <reaction evidence="1 7">
        <text>L-glutamate = D-glutamate</text>
        <dbReference type="Rhea" id="RHEA:12813"/>
        <dbReference type="ChEBI" id="CHEBI:29985"/>
        <dbReference type="ChEBI" id="CHEBI:29986"/>
        <dbReference type="EC" id="5.1.1.3"/>
    </reaction>
</comment>
<comment type="function">
    <text evidence="7">Provides the (R)-glutamate required for cell wall biosynthesis.</text>
</comment>
<dbReference type="GO" id="GO:0071555">
    <property type="term" value="P:cell wall organization"/>
    <property type="evidence" value="ECO:0007669"/>
    <property type="project" value="UniProtKB-KW"/>
</dbReference>
<dbReference type="InterPro" id="IPR018187">
    <property type="entry name" value="Asp/Glu_racemase_AS_1"/>
</dbReference>
<dbReference type="GO" id="GO:0008360">
    <property type="term" value="P:regulation of cell shape"/>
    <property type="evidence" value="ECO:0007669"/>
    <property type="project" value="UniProtKB-KW"/>
</dbReference>
<dbReference type="EMBL" id="QSAJ01000029">
    <property type="protein sequence ID" value="RGW51584.1"/>
    <property type="molecule type" value="Genomic_DNA"/>
</dbReference>
<dbReference type="RefSeq" id="WP_117495322.1">
    <property type="nucleotide sequence ID" value="NZ_AP031430.1"/>
</dbReference>
<evidence type="ECO:0000256" key="4">
    <source>
        <dbReference type="ARBA" id="ARBA00022984"/>
    </source>
</evidence>
<organism evidence="8 10">
    <name type="scientific">Dorea formicigenerans</name>
    <dbReference type="NCBI Taxonomy" id="39486"/>
    <lineage>
        <taxon>Bacteria</taxon>
        <taxon>Bacillati</taxon>
        <taxon>Bacillota</taxon>
        <taxon>Clostridia</taxon>
        <taxon>Lachnospirales</taxon>
        <taxon>Lachnospiraceae</taxon>
        <taxon>Dorea</taxon>
    </lineage>
</organism>
<name>A0A3E4F4C6_9FIRM</name>
<dbReference type="SUPFAM" id="SSF53681">
    <property type="entry name" value="Aspartate/glutamate racemase"/>
    <property type="match status" value="2"/>
</dbReference>
<dbReference type="PROSITE" id="PS00923">
    <property type="entry name" value="ASP_GLU_RACEMASE_1"/>
    <property type="match status" value="1"/>
</dbReference>